<protein>
    <submittedName>
        <fullName evidence="1">Uncharacterized protein</fullName>
    </submittedName>
</protein>
<organism evidence="1 2">
    <name type="scientific">Streptomyces glaucosporus</name>
    <dbReference type="NCBI Taxonomy" id="284044"/>
    <lineage>
        <taxon>Bacteria</taxon>
        <taxon>Bacillati</taxon>
        <taxon>Actinomycetota</taxon>
        <taxon>Actinomycetes</taxon>
        <taxon>Kitasatosporales</taxon>
        <taxon>Streptomycetaceae</taxon>
        <taxon>Streptomyces</taxon>
    </lineage>
</organism>
<reference evidence="2" key="1">
    <citation type="journal article" date="2019" name="Int. J. Syst. Evol. Microbiol.">
        <title>The Global Catalogue of Microorganisms (GCM) 10K type strain sequencing project: providing services to taxonomists for standard genome sequencing and annotation.</title>
        <authorList>
            <consortium name="The Broad Institute Genomics Platform"/>
            <consortium name="The Broad Institute Genome Sequencing Center for Infectious Disease"/>
            <person name="Wu L."/>
            <person name="Ma J."/>
        </authorList>
    </citation>
    <scope>NUCLEOTIDE SEQUENCE [LARGE SCALE GENOMIC DNA]</scope>
    <source>
        <strain evidence="2">JCM 6921</strain>
    </source>
</reference>
<proteinExistence type="predicted"/>
<accession>A0ABP5VHJ4</accession>
<dbReference type="RefSeq" id="WP_344631280.1">
    <property type="nucleotide sequence ID" value="NZ_BAAATJ010000011.1"/>
</dbReference>
<evidence type="ECO:0000313" key="2">
    <source>
        <dbReference type="Proteomes" id="UP001500058"/>
    </source>
</evidence>
<gene>
    <name evidence="1" type="ORF">GCM10010420_27640</name>
</gene>
<dbReference type="Proteomes" id="UP001500058">
    <property type="component" value="Unassembled WGS sequence"/>
</dbReference>
<comment type="caution">
    <text evidence="1">The sequence shown here is derived from an EMBL/GenBank/DDBJ whole genome shotgun (WGS) entry which is preliminary data.</text>
</comment>
<evidence type="ECO:0000313" key="1">
    <source>
        <dbReference type="EMBL" id="GAA2399617.1"/>
    </source>
</evidence>
<keyword evidence="2" id="KW-1185">Reference proteome</keyword>
<name>A0ABP5VHJ4_9ACTN</name>
<sequence length="142" mass="15440">MQSWITSAGNGLRRLLNEWDPIGVADEVRDEYDCLLAPLLRRLRDGAEQTEIGEFLRHELETHFALDPSLLGPEAMAGRIVAWWTAADPADGSQERVATTAYSSRGNHAHLRGRGVRAAIRPRRTGGTTGYGAAAADCRTAG</sequence>
<dbReference type="EMBL" id="BAAATJ010000011">
    <property type="protein sequence ID" value="GAA2399617.1"/>
    <property type="molecule type" value="Genomic_DNA"/>
</dbReference>